<proteinExistence type="predicted"/>
<feature type="compositionally biased region" description="Polar residues" evidence="1">
    <location>
        <begin position="60"/>
        <end position="74"/>
    </location>
</feature>
<dbReference type="OrthoDB" id="10244882at2759"/>
<sequence length="639" mass="66971">MRSALASEAPGSLRKASASLGGLEPPTFRLTAERANRLRHRDLRAVVCPACPLAIRKSQAARTSRSSVSTNQPSVAGAHFDSPIGSHRLSPLCLRSALASEAPGSLRKASASLGGLEPPTFRLTAERANRLRHRDLRAVVCPACPLAIRKSQAARTSRSSVSTNQPSVARAHFDSPIGSHRLSPLCLRSALASEAPGSLRKASASLGGLEPPTFRLTAERANRLRHRDLRAMVCPACPLAIRKSQAARTSRSSVSTNQPSVAGAHFDSPIGSHRLSPLCLRSALASEAPGSLRKASASLGGLEPPTFRLTAERANRLRHRDLRAVVCPALPARHPEKAARTSRSSVSTNQPSVAGAHFDSPIGSHRLSPLCLRSALASEAPGSLRKASASLGGLEPPTFRLTAERANRLRHRDLRAVVCPACPLAIRKSQAARTSRSSVSTNQPSVAGAHFDSPIGSHRLSPLCLRSALASEAPGSLRKASASLGGLEPPTLTAERRKAQAPGASLLPQRGKTTGATGKGTSTEPSGSAAVRTAILTSIQAARTSRSSVSTNQPSVAGAHFDSPIGSHRLSPLCLRSALASEAPGSLRKASASLGGLEPPTFRLTAERANRLRHRDLRAAVCPACPLAIRKRASSVDRA</sequence>
<organism evidence="2 3">
    <name type="scientific">Hemibagrus wyckioides</name>
    <dbReference type="NCBI Taxonomy" id="337641"/>
    <lineage>
        <taxon>Eukaryota</taxon>
        <taxon>Metazoa</taxon>
        <taxon>Chordata</taxon>
        <taxon>Craniata</taxon>
        <taxon>Vertebrata</taxon>
        <taxon>Euteleostomi</taxon>
        <taxon>Actinopterygii</taxon>
        <taxon>Neopterygii</taxon>
        <taxon>Teleostei</taxon>
        <taxon>Ostariophysi</taxon>
        <taxon>Siluriformes</taxon>
        <taxon>Bagridae</taxon>
        <taxon>Hemibagrus</taxon>
    </lineage>
</organism>
<evidence type="ECO:0000313" key="2">
    <source>
        <dbReference type="EMBL" id="KAG7330433.1"/>
    </source>
</evidence>
<keyword evidence="3" id="KW-1185">Reference proteome</keyword>
<feature type="region of interest" description="Disordered" evidence="1">
    <location>
        <begin position="154"/>
        <end position="175"/>
    </location>
</feature>
<feature type="compositionally biased region" description="Polar residues" evidence="1">
    <location>
        <begin position="431"/>
        <end position="445"/>
    </location>
</feature>
<feature type="compositionally biased region" description="Polar residues" evidence="1">
    <location>
        <begin position="154"/>
        <end position="167"/>
    </location>
</feature>
<feature type="region of interest" description="Disordered" evidence="1">
    <location>
        <begin position="495"/>
        <end position="530"/>
    </location>
</feature>
<feature type="region of interest" description="Disordered" evidence="1">
    <location>
        <begin position="1"/>
        <end position="20"/>
    </location>
</feature>
<feature type="region of interest" description="Disordered" evidence="1">
    <location>
        <begin position="59"/>
        <end position="79"/>
    </location>
</feature>
<dbReference type="Proteomes" id="UP000824219">
    <property type="component" value="Linkage Group LG07"/>
</dbReference>
<gene>
    <name evidence="2" type="ORF">KOW79_006655</name>
</gene>
<evidence type="ECO:0000256" key="1">
    <source>
        <dbReference type="SAM" id="MobiDB-lite"/>
    </source>
</evidence>
<comment type="caution">
    <text evidence="2">The sequence shown here is derived from an EMBL/GenBank/DDBJ whole genome shotgun (WGS) entry which is preliminary data.</text>
</comment>
<evidence type="ECO:0000313" key="3">
    <source>
        <dbReference type="Proteomes" id="UP000824219"/>
    </source>
</evidence>
<reference evidence="2 3" key="1">
    <citation type="submission" date="2021-06" db="EMBL/GenBank/DDBJ databases">
        <title>Chromosome-level genome assembly of the red-tail catfish (Hemibagrus wyckioides).</title>
        <authorList>
            <person name="Shao F."/>
        </authorList>
    </citation>
    <scope>NUCLEOTIDE SEQUENCE [LARGE SCALE GENOMIC DNA]</scope>
    <source>
        <strain evidence="2">EC202008001</strain>
        <tissue evidence="2">Blood</tissue>
    </source>
</reference>
<feature type="compositionally biased region" description="Polar residues" evidence="1">
    <location>
        <begin position="341"/>
        <end position="352"/>
    </location>
</feature>
<feature type="compositionally biased region" description="Low complexity" evidence="1">
    <location>
        <begin position="511"/>
        <end position="521"/>
    </location>
</feature>
<feature type="compositionally biased region" description="Polar residues" evidence="1">
    <location>
        <begin position="246"/>
        <end position="260"/>
    </location>
</feature>
<dbReference type="AlphaFoldDB" id="A0A9D3P038"/>
<name>A0A9D3P038_9TELE</name>
<dbReference type="EMBL" id="JAHKSW010000007">
    <property type="protein sequence ID" value="KAG7330433.1"/>
    <property type="molecule type" value="Genomic_DNA"/>
</dbReference>
<accession>A0A9D3P038</accession>
<feature type="region of interest" description="Disordered" evidence="1">
    <location>
        <begin position="334"/>
        <end position="359"/>
    </location>
</feature>
<feature type="region of interest" description="Disordered" evidence="1">
    <location>
        <begin position="245"/>
        <end position="265"/>
    </location>
</feature>
<protein>
    <submittedName>
        <fullName evidence="2">Uncharacterized protein</fullName>
    </submittedName>
</protein>
<feature type="region of interest" description="Disordered" evidence="1">
    <location>
        <begin position="430"/>
        <end position="450"/>
    </location>
</feature>